<feature type="region of interest" description="Disordered" evidence="1">
    <location>
        <begin position="1"/>
        <end position="35"/>
    </location>
</feature>
<feature type="compositionally biased region" description="Basic and acidic residues" evidence="1">
    <location>
        <begin position="85"/>
        <end position="94"/>
    </location>
</feature>
<evidence type="ECO:0000256" key="1">
    <source>
        <dbReference type="SAM" id="MobiDB-lite"/>
    </source>
</evidence>
<feature type="region of interest" description="Disordered" evidence="1">
    <location>
        <begin position="53"/>
        <end position="94"/>
    </location>
</feature>
<feature type="non-terminal residue" evidence="2">
    <location>
        <position position="1"/>
    </location>
</feature>
<dbReference type="Gene3D" id="3.50.50.60">
    <property type="entry name" value="FAD/NAD(P)-binding domain"/>
    <property type="match status" value="1"/>
</dbReference>
<proteinExistence type="predicted"/>
<organism evidence="2">
    <name type="scientific">uncultured Solirubrobacteraceae bacterium</name>
    <dbReference type="NCBI Taxonomy" id="1162706"/>
    <lineage>
        <taxon>Bacteria</taxon>
        <taxon>Bacillati</taxon>
        <taxon>Actinomycetota</taxon>
        <taxon>Thermoleophilia</taxon>
        <taxon>Solirubrobacterales</taxon>
        <taxon>Solirubrobacteraceae</taxon>
        <taxon>environmental samples</taxon>
    </lineage>
</organism>
<protein>
    <submittedName>
        <fullName evidence="2">Uncharacterized protein</fullName>
    </submittedName>
</protein>
<sequence length="94" mass="10451">ARPTDLCHRRRQPGRRQGGRDAEHRGLDGRVPLIGAEPERPYERPALAKDYYLQDDDASKGAFQPAEGGECPGGADNGLTRARRRDAWRDGDLL</sequence>
<accession>A0A6J4SP38</accession>
<reference evidence="2" key="1">
    <citation type="submission" date="2020-02" db="EMBL/GenBank/DDBJ databases">
        <authorList>
            <person name="Meier V. D."/>
        </authorList>
    </citation>
    <scope>NUCLEOTIDE SEQUENCE</scope>
    <source>
        <strain evidence="2">AVDCRST_MAG53</strain>
    </source>
</reference>
<name>A0A6J4SP38_9ACTN</name>
<dbReference type="InterPro" id="IPR036188">
    <property type="entry name" value="FAD/NAD-bd_sf"/>
</dbReference>
<evidence type="ECO:0000313" key="2">
    <source>
        <dbReference type="EMBL" id="CAA9500046.1"/>
    </source>
</evidence>
<feature type="compositionally biased region" description="Basic and acidic residues" evidence="1">
    <location>
        <begin position="18"/>
        <end position="28"/>
    </location>
</feature>
<gene>
    <name evidence="2" type="ORF">AVDCRST_MAG53-1892</name>
</gene>
<dbReference type="EMBL" id="CADCVR010000063">
    <property type="protein sequence ID" value="CAA9500046.1"/>
    <property type="molecule type" value="Genomic_DNA"/>
</dbReference>
<feature type="non-terminal residue" evidence="2">
    <location>
        <position position="94"/>
    </location>
</feature>
<dbReference type="AlphaFoldDB" id="A0A6J4SP38"/>